<organism evidence="2 3">
    <name type="scientific">Aquatica leii</name>
    <dbReference type="NCBI Taxonomy" id="1421715"/>
    <lineage>
        <taxon>Eukaryota</taxon>
        <taxon>Metazoa</taxon>
        <taxon>Ecdysozoa</taxon>
        <taxon>Arthropoda</taxon>
        <taxon>Hexapoda</taxon>
        <taxon>Insecta</taxon>
        <taxon>Pterygota</taxon>
        <taxon>Neoptera</taxon>
        <taxon>Endopterygota</taxon>
        <taxon>Coleoptera</taxon>
        <taxon>Polyphaga</taxon>
        <taxon>Elateriformia</taxon>
        <taxon>Elateroidea</taxon>
        <taxon>Lampyridae</taxon>
        <taxon>Luciolinae</taxon>
        <taxon>Aquatica</taxon>
    </lineage>
</organism>
<evidence type="ECO:0000313" key="3">
    <source>
        <dbReference type="Proteomes" id="UP001353858"/>
    </source>
</evidence>
<accession>A0AAN7SAW7</accession>
<comment type="caution">
    <text evidence="2">The sequence shown here is derived from an EMBL/GenBank/DDBJ whole genome shotgun (WGS) entry which is preliminary data.</text>
</comment>
<sequence length="931" mass="106972">MRPGEFSCVQLRICMLDEILNPKKHFFLCEDCRILVLPCTASLKILAVSRAVSELETKKGCFLCGSTRCIKQFNITDQDINDRILFRFTQEYTYMTETKDKICKSCNEMYTDLQELYKQLLYIIKPKKIEVSVENNTPITYNDTGKKVVKDLKKNTKSNTNGNIENKNYSINSQEDSEELNTTCNKPIETKVHTTIRNNACRTKSSCNIKENQNVENTVVETRVKTKSNVSKNTNNMESEYKSSSPLPAPAHVTDKYHSSKTKYPRKLPSLAKTNDLEEQPEPIIKRVRFKLNIEEHIPANENLYAKREKASNKPLRSCLKKSSIHLQNQITNDVETTCIKKQSQEAWEENSNCSSSSIIDSNFKTPATSINNSNSFDHEYDNCKNVSNTIQPHFRDNAEEDDNSLSNDSDASQYLNQDLGYQSEQNFKDGSISECDTNSDEEIISNASSNSDNEHTAKSTDSNFTDEDELFPDPIDEEEMLRKQQLLNESLKTKSIHQVSKLLKSMNRNLEVPSQHVDLKTYFTDTDGNTTSDTMSVTEDNNEIVHELQKDADTLLYRRRRSCCDDTDDVCSDTDTSQQTKSRINYNLTSTFQVNSIEPLFILTSFKDKEMDKYIYNLLKVKRLQKYKPKPKAYQFPSRSEPKPDIKKKKHLEESMLLASSSLWLDSNESFIELAEFKEREAEMIKRSAGISYPDKNKDTTLRTNYKPKSSLTRFDGLKPAISVPKKLFLKSDKNVTPETAASNLTKETSSDDDEDFLEGMLEANKQRICKHAMNLARNFADTTFRSRIKNAERLKNTKKIIVGDREIYLNMSAFRNKGSDSNEDDITVIYQPKSSVTDCKYKFTVTNTVSREQETPKRTNPKTVTYKMSSTKYNSKYIPKTKQNETYDSPCAYFEKNDISIEEMFERCTKKSRSGSYNRNGDSDDSENF</sequence>
<feature type="region of interest" description="Disordered" evidence="1">
    <location>
        <begin position="444"/>
        <end position="472"/>
    </location>
</feature>
<keyword evidence="3" id="KW-1185">Reference proteome</keyword>
<reference evidence="3" key="1">
    <citation type="submission" date="2023-01" db="EMBL/GenBank/DDBJ databases">
        <title>Key to firefly adult light organ development and bioluminescence: homeobox transcription factors regulate luciferase expression and transportation to peroxisome.</title>
        <authorList>
            <person name="Fu X."/>
        </authorList>
    </citation>
    <scope>NUCLEOTIDE SEQUENCE [LARGE SCALE GENOMIC DNA]</scope>
</reference>
<feature type="region of interest" description="Disordered" evidence="1">
    <location>
        <begin position="233"/>
        <end position="264"/>
    </location>
</feature>
<dbReference type="Proteomes" id="UP001353858">
    <property type="component" value="Unassembled WGS sequence"/>
</dbReference>
<evidence type="ECO:0000313" key="2">
    <source>
        <dbReference type="EMBL" id="KAK4871727.1"/>
    </source>
</evidence>
<proteinExistence type="predicted"/>
<gene>
    <name evidence="2" type="ORF">RN001_015851</name>
</gene>
<feature type="region of interest" description="Disordered" evidence="1">
    <location>
        <begin position="910"/>
        <end position="931"/>
    </location>
</feature>
<name>A0AAN7SAW7_9COLE</name>
<dbReference type="AlphaFoldDB" id="A0AAN7SAW7"/>
<dbReference type="EMBL" id="JARPUR010000008">
    <property type="protein sequence ID" value="KAK4871727.1"/>
    <property type="molecule type" value="Genomic_DNA"/>
</dbReference>
<evidence type="ECO:0000256" key="1">
    <source>
        <dbReference type="SAM" id="MobiDB-lite"/>
    </source>
</evidence>
<protein>
    <submittedName>
        <fullName evidence="2">Uncharacterized protein</fullName>
    </submittedName>
</protein>